<feature type="non-terminal residue" evidence="1">
    <location>
        <position position="173"/>
    </location>
</feature>
<dbReference type="AlphaFoldDB" id="A0A2G9QBP0"/>
<gene>
    <name evidence="1" type="ORF">AB205_0027560</name>
</gene>
<proteinExistence type="predicted"/>
<protein>
    <submittedName>
        <fullName evidence="1">Uncharacterized protein</fullName>
    </submittedName>
</protein>
<dbReference type="Proteomes" id="UP000228934">
    <property type="component" value="Unassembled WGS sequence"/>
</dbReference>
<name>A0A2G9QBP0_AQUCT</name>
<keyword evidence="2" id="KW-1185">Reference proteome</keyword>
<reference evidence="2" key="1">
    <citation type="journal article" date="2017" name="Nat. Commun.">
        <title>The North American bullfrog draft genome provides insight into hormonal regulation of long noncoding RNA.</title>
        <authorList>
            <person name="Hammond S.A."/>
            <person name="Warren R.L."/>
            <person name="Vandervalk B.P."/>
            <person name="Kucuk E."/>
            <person name="Khan H."/>
            <person name="Gibb E.A."/>
            <person name="Pandoh P."/>
            <person name="Kirk H."/>
            <person name="Zhao Y."/>
            <person name="Jones M."/>
            <person name="Mungall A.J."/>
            <person name="Coope R."/>
            <person name="Pleasance S."/>
            <person name="Moore R.A."/>
            <person name="Holt R.A."/>
            <person name="Round J.M."/>
            <person name="Ohora S."/>
            <person name="Walle B.V."/>
            <person name="Veldhoen N."/>
            <person name="Helbing C.C."/>
            <person name="Birol I."/>
        </authorList>
    </citation>
    <scope>NUCLEOTIDE SEQUENCE [LARGE SCALE GENOMIC DNA]</scope>
</reference>
<accession>A0A2G9QBP0</accession>
<evidence type="ECO:0000313" key="1">
    <source>
        <dbReference type="EMBL" id="PIO12925.1"/>
    </source>
</evidence>
<organism evidence="1 2">
    <name type="scientific">Aquarana catesbeiana</name>
    <name type="common">American bullfrog</name>
    <name type="synonym">Rana catesbeiana</name>
    <dbReference type="NCBI Taxonomy" id="8400"/>
    <lineage>
        <taxon>Eukaryota</taxon>
        <taxon>Metazoa</taxon>
        <taxon>Chordata</taxon>
        <taxon>Craniata</taxon>
        <taxon>Vertebrata</taxon>
        <taxon>Euteleostomi</taxon>
        <taxon>Amphibia</taxon>
        <taxon>Batrachia</taxon>
        <taxon>Anura</taxon>
        <taxon>Neobatrachia</taxon>
        <taxon>Ranoidea</taxon>
        <taxon>Ranidae</taxon>
        <taxon>Aquarana</taxon>
    </lineage>
</organism>
<evidence type="ECO:0000313" key="2">
    <source>
        <dbReference type="Proteomes" id="UP000228934"/>
    </source>
</evidence>
<sequence>MYRVQGFRCALYTECRDSGVRYVQSAGIQGCAMYGMQGFRGALCTECRDSGVCYVQSVGIQRCATYRVQGFRGALCTECRDSGVRYVQSAGIQGCTTYRVHGARMCYVHSAGFRSALCPMCNISFPLLLLCSDLCTQHYAPIPPPLRTYSSTDLTPTTTLRSKPHICTLSYLM</sequence>
<dbReference type="EMBL" id="KZ060037">
    <property type="protein sequence ID" value="PIO12925.1"/>
    <property type="molecule type" value="Genomic_DNA"/>
</dbReference>